<dbReference type="GeneID" id="4432021"/>
<name>Q6ZYJ7_PSVY</name>
<reference evidence="1 2" key="1">
    <citation type="journal article" date="2004" name="Virology">
        <title>Morphology and genome organisation of the virus PSV of the hyperthermophilic archaeal genera Pyrobaculum and Thermoproteus: A novel virus family, the Globuloviridae.</title>
        <authorList>
            <person name="Haering M."/>
            <person name="Peng X."/>
            <person name="Bruegger K."/>
            <person name="Rachel R."/>
            <person name="Stetter K.O."/>
            <person name="Garrett R.A."/>
            <person name="Prangishvili D."/>
        </authorList>
    </citation>
    <scope>NUCLEOTIDE SEQUENCE [LARGE SCALE GENOMIC DNA]</scope>
    <source>
        <strain evidence="2">Isolate United States/Yellowstone</strain>
    </source>
</reference>
<dbReference type="EMBL" id="AJ635161">
    <property type="protein sequence ID" value="CAG25625.1"/>
    <property type="molecule type" value="Genomic_DNA"/>
</dbReference>
<dbReference type="KEGG" id="vg:4432021"/>
<keyword evidence="2" id="KW-1185">Reference proteome</keyword>
<organismHost>
    <name type="scientific">Pyrobaculum</name>
    <dbReference type="NCBI Taxonomy" id="2276"/>
</organismHost>
<dbReference type="Proteomes" id="UP000008777">
    <property type="component" value="Segment"/>
</dbReference>
<evidence type="ECO:0000313" key="1">
    <source>
        <dbReference type="EMBL" id="CAG25625.1"/>
    </source>
</evidence>
<organism evidence="1 2">
    <name type="scientific">Pyrobaculum spherical virus (isolate United States/Yellowstone)</name>
    <name type="common">PSV</name>
    <dbReference type="NCBI Taxonomy" id="654907"/>
    <lineage>
        <taxon>Viruses</taxon>
        <taxon>Viruses incertae sedis</taxon>
        <taxon>Globuloviridae</taxon>
        <taxon>Alphaglobulovirus</taxon>
        <taxon>Alphaglobulovirus obsidianense</taxon>
    </lineage>
</organism>
<accession>Q6ZYJ7</accession>
<proteinExistence type="predicted"/>
<protein>
    <submittedName>
        <fullName evidence="1">Uncharacterized protein</fullName>
    </submittedName>
</protein>
<evidence type="ECO:0000313" key="2">
    <source>
        <dbReference type="Proteomes" id="UP000008777"/>
    </source>
</evidence>
<sequence length="61" mass="6931">MAPLIMVCLRKDWHIGQSRLTYIIATSIEKADTPINNPSPQQKPLKPHNIRQICQPVLQKG</sequence>
<dbReference type="RefSeq" id="YP_015527.1">
    <property type="nucleotide sequence ID" value="NC_005872.1"/>
</dbReference>
<organismHost>
    <name type="scientific">Thermoproteus tenax</name>
    <dbReference type="NCBI Taxonomy" id="2271"/>
</organismHost>